<dbReference type="Pfam" id="PF14244">
    <property type="entry name" value="Retrotran_gag_3"/>
    <property type="match status" value="1"/>
</dbReference>
<dbReference type="AlphaFoldDB" id="A0AAV0PF00"/>
<evidence type="ECO:0000256" key="1">
    <source>
        <dbReference type="ARBA" id="ARBA00004123"/>
    </source>
</evidence>
<evidence type="ECO:0000256" key="2">
    <source>
        <dbReference type="ARBA" id="ARBA00023015"/>
    </source>
</evidence>
<comment type="subcellular location">
    <subcellularLocation>
        <location evidence="1">Nucleus</location>
    </subcellularLocation>
</comment>
<evidence type="ECO:0000256" key="4">
    <source>
        <dbReference type="ARBA" id="ARBA00023163"/>
    </source>
</evidence>
<dbReference type="InterPro" id="IPR003340">
    <property type="entry name" value="B3_DNA-bd"/>
</dbReference>
<dbReference type="EMBL" id="CAMGYJ010000008">
    <property type="protein sequence ID" value="CAI0469465.1"/>
    <property type="molecule type" value="Genomic_DNA"/>
</dbReference>
<evidence type="ECO:0000259" key="6">
    <source>
        <dbReference type="PROSITE" id="PS50863"/>
    </source>
</evidence>
<feature type="domain" description="TF-B3" evidence="6">
    <location>
        <begin position="334"/>
        <end position="429"/>
    </location>
</feature>
<keyword evidence="2" id="KW-0805">Transcription regulation</keyword>
<evidence type="ECO:0000256" key="3">
    <source>
        <dbReference type="ARBA" id="ARBA00023125"/>
    </source>
</evidence>
<keyword evidence="3" id="KW-0238">DNA-binding</keyword>
<dbReference type="Proteomes" id="UP001154282">
    <property type="component" value="Unassembled WGS sequence"/>
</dbReference>
<dbReference type="PANTHER" id="PTHR37610:SF97">
    <property type="entry name" value="RETROTRANSPOSON GAG DOMAIN-CONTAINING PROTEIN"/>
    <property type="match status" value="1"/>
</dbReference>
<dbReference type="CDD" id="cd10017">
    <property type="entry name" value="B3_DNA"/>
    <property type="match status" value="1"/>
</dbReference>
<dbReference type="PROSITE" id="PS50863">
    <property type="entry name" value="B3"/>
    <property type="match status" value="1"/>
</dbReference>
<keyword evidence="5" id="KW-0539">Nucleus</keyword>
<dbReference type="SMART" id="SM01019">
    <property type="entry name" value="B3"/>
    <property type="match status" value="2"/>
</dbReference>
<comment type="caution">
    <text evidence="8">The sequence shown here is derived from an EMBL/GenBank/DDBJ whole genome shotgun (WGS) entry which is preliminary data.</text>
</comment>
<dbReference type="SUPFAM" id="SSF101936">
    <property type="entry name" value="DNA-binding pseudobarrel domain"/>
    <property type="match status" value="2"/>
</dbReference>
<proteinExistence type="predicted"/>
<dbReference type="PANTHER" id="PTHR37610">
    <property type="entry name" value="CCHC-TYPE DOMAIN-CONTAINING PROTEIN"/>
    <property type="match status" value="1"/>
</dbReference>
<keyword evidence="4" id="KW-0804">Transcription</keyword>
<reference evidence="8" key="1">
    <citation type="submission" date="2022-08" db="EMBL/GenBank/DDBJ databases">
        <authorList>
            <person name="Gutierrez-Valencia J."/>
        </authorList>
    </citation>
    <scope>NUCLEOTIDE SEQUENCE</scope>
</reference>
<protein>
    <recommendedName>
        <fullName evidence="6">TF-B3 domain-containing protein</fullName>
    </recommendedName>
</protein>
<dbReference type="Gene3D" id="2.40.330.10">
    <property type="entry name" value="DNA-binding pseudobarrel domain"/>
    <property type="match status" value="2"/>
</dbReference>
<dbReference type="Pfam" id="PF02362">
    <property type="entry name" value="B3"/>
    <property type="match status" value="1"/>
</dbReference>
<evidence type="ECO:0000313" key="7">
    <source>
        <dbReference type="EMBL" id="CAI0403807.1"/>
    </source>
</evidence>
<evidence type="ECO:0000313" key="8">
    <source>
        <dbReference type="EMBL" id="CAI0469465.1"/>
    </source>
</evidence>
<dbReference type="GO" id="GO:0003677">
    <property type="term" value="F:DNA binding"/>
    <property type="evidence" value="ECO:0007669"/>
    <property type="project" value="UniProtKB-KW"/>
</dbReference>
<dbReference type="EMBL" id="CAMGYJ010000004">
    <property type="protein sequence ID" value="CAI0403807.1"/>
    <property type="molecule type" value="Genomic_DNA"/>
</dbReference>
<name>A0AAV0PF00_9ROSI</name>
<organism evidence="8 9">
    <name type="scientific">Linum tenue</name>
    <dbReference type="NCBI Taxonomy" id="586396"/>
    <lineage>
        <taxon>Eukaryota</taxon>
        <taxon>Viridiplantae</taxon>
        <taxon>Streptophyta</taxon>
        <taxon>Embryophyta</taxon>
        <taxon>Tracheophyta</taxon>
        <taxon>Spermatophyta</taxon>
        <taxon>Magnoliopsida</taxon>
        <taxon>eudicotyledons</taxon>
        <taxon>Gunneridae</taxon>
        <taxon>Pentapetalae</taxon>
        <taxon>rosids</taxon>
        <taxon>fabids</taxon>
        <taxon>Malpighiales</taxon>
        <taxon>Linaceae</taxon>
        <taxon>Linum</taxon>
    </lineage>
</organism>
<dbReference type="InterPro" id="IPR015300">
    <property type="entry name" value="DNA-bd_pseudobarrel_sf"/>
</dbReference>
<gene>
    <name evidence="7" type="ORF">LITE_LOCUS12212</name>
    <name evidence="8" type="ORF">LITE_LOCUS38178</name>
</gene>
<evidence type="ECO:0000256" key="5">
    <source>
        <dbReference type="ARBA" id="ARBA00023242"/>
    </source>
</evidence>
<evidence type="ECO:0000313" key="9">
    <source>
        <dbReference type="Proteomes" id="UP001154282"/>
    </source>
</evidence>
<sequence>MSDIHEGHPYRLHPNDNHSMVLISTTLNGENYGYWSTSMQTALCLKNKISFIDGSSERPLGIDTVSLAWDEANAMVKGWIYQSIDPSIVKSLPWFESAMEVWEDLKSRFIIASTAEEADPCKMKDYTIIVPCSCFFVTISPQFLTQHKMDIPLNFTHKYGSELSSPTIFQLPTGDSWIIGVNREADTQSLFFTDNLHQFMQHYSVTIGCVLHFKYTGMSNFTVNIFNLNGRSFFNSDIGKKNNTEVIREKNVATLSSNPKDIGATARHSIKLAVKGTERIRQPDDEHFSAVMKLGIEKGIYSTRILRLSMYDPLIRCRRPIIEAILSDPKYPSYITVMTRTQITGRTKPLVPRDFVKKYITDECDNVFLVARGTKYNIRLKRRSESSVRLIGRNWLSFCYEHSLQVGDVCLFQKVDSIDFILEVNIFRA</sequence>
<dbReference type="GO" id="GO:0005634">
    <property type="term" value="C:nucleus"/>
    <property type="evidence" value="ECO:0007669"/>
    <property type="project" value="UniProtKB-SubCell"/>
</dbReference>
<dbReference type="InterPro" id="IPR029472">
    <property type="entry name" value="Copia-like_N"/>
</dbReference>
<keyword evidence="9" id="KW-1185">Reference proteome</keyword>
<accession>A0AAV0PF00</accession>